<dbReference type="PANTHER" id="PTHR19241">
    <property type="entry name" value="ATP-BINDING CASSETTE TRANSPORTER"/>
    <property type="match status" value="1"/>
</dbReference>
<feature type="transmembrane region" description="Helical" evidence="6">
    <location>
        <begin position="546"/>
        <end position="567"/>
    </location>
</feature>
<dbReference type="InterPro" id="IPR027417">
    <property type="entry name" value="P-loop_NTPase"/>
</dbReference>
<feature type="transmembrane region" description="Helical" evidence="6">
    <location>
        <begin position="1368"/>
        <end position="1389"/>
    </location>
</feature>
<keyword evidence="3 6" id="KW-0812">Transmembrane</keyword>
<dbReference type="GO" id="GO:0005524">
    <property type="term" value="F:ATP binding"/>
    <property type="evidence" value="ECO:0007669"/>
    <property type="project" value="InterPro"/>
</dbReference>
<evidence type="ECO:0000313" key="9">
    <source>
        <dbReference type="Proteomes" id="UP000015464"/>
    </source>
</evidence>
<sequence>METFSHLRVYKGEKVGTTGPVSEDLDSAKEFEERIREYAKTLEDFGIRDRVTGFCARRFRINGKFNERLMITSLMDQLMYPLNVLFSRRPKRNVIPMVKEFDALLDPGAFLLVIGHEGSGAHNLLKVLSGVVEENQTLEGELNYDGLDYRTMHSQYKTDLSYHSDDHSSFATISVRRLLEFVCACRLPEVKKPGVSREKTIQRICEIICDAFELNSFFNHRVLKVNSGGDQKRIGIAETMCARPLFQCWDNTLREFDSVTAAHVLSRIKIISRVFGMTLTAISNQLSDKIFRMFDMVTVLYEGEQIFYGPSSRVKDYFLNLGFVPQSHSTVGEFVTSLFYPGLRTINKSHKGFIPSTPAEFRQCWLESEDYAHLISTINEYREYHSDVSAFHTKDSSNTPIVKWKRFFNRIPCPVPYRLQVLAFAKVTYFHYLHDYAFHLTFIFSYIFQGFMLGSIFYLIENTSATLYSRGSLLSASIIFTAIQTMSEVDIIFTKKSLFAEHQIQSLYQPSATLFGSILVEFPLRLVFVVMFDIVVYFLSGLRVKAGAFFTFFLFTVLITFCMASIFRFIALLSTTAEIAALIGGIAAIYFISFCGSVMPINYIGWWFRWLAYANPIQYGYESVMLNEFKDRIFNCSAIIPNLRFPLQNNICPSPSSMPGIPYIIGSSYLNVVFKYTTDFLWKNCGIILGFAIFILLLSLVVANYIRYDRTSMVIPEYQLRKLYTTVQSSWANNSSEAALKQKKEGEAHRAMDISTSLRTTDELSLCWKDLSFYILEDGVQKCVLQKLNGYVKPGCLMALVGENKSGKSVLIKILSQRGVSGIVEGQVSLDGIKNSKYLRKRIGYISNKLMFVPQYTVRETLRLHASLRQSADISMSERYEYVDKVIDFLGLLDVARFVVGDTGGGLSLYHKKLTAIGIELVARPGSILLLDEPVSGLDSQSAWMLVATLRKLANAGLSIMCSVSQPSSRLLNLFHSIMILDGYGRTVYLDEVGSYALKLTKYFKKIHGNDENSDKDPADYVLKCVYYSNESEEVDYAAAWESSDAHKRLIPELDRLMSSEMSDQEVRSEQEYLSSTHYQTFKIMRRNFTSYWRDSTLLISRLAFNTLAGLLIGFTFYKQGNGIQRTQNKMFSAYMLTIASTSLINGLIPKFIHLRDIYEYHEENSATYSRPAFILAFFITEAVINCCFGTIFFLCWYYPSGYYLNGHNTPFYGGYAWLMMMVFALYYTTLGIGIATVSSSSGTASLLSGTAFVFVQYFNGMVQKPSQLVGFWKWMNDLSPYKYFLEGMIGNNLHNVPIICERTEMYVVDPPMGYTCGAYFSDYLQSSGAGIIYNPEALSSCEFCPYKIADELLAGFGYYYHHRWRNFGILIGYAAFNLGFAIVIYEIIRSIPIHRLLSQVLRKRVQRTRRKRRKFEESKS</sequence>
<dbReference type="GO" id="GO:0016020">
    <property type="term" value="C:membrane"/>
    <property type="evidence" value="ECO:0007669"/>
    <property type="project" value="UniProtKB-SubCell"/>
</dbReference>
<feature type="transmembrane region" description="Helical" evidence="6">
    <location>
        <begin position="579"/>
        <end position="601"/>
    </location>
</feature>
<evidence type="ECO:0000313" key="8">
    <source>
        <dbReference type="EMBL" id="EPY53298.1"/>
    </source>
</evidence>
<dbReference type="OMA" id="HWANVSF"/>
<feature type="domain" description="ABC transporter" evidence="7">
    <location>
        <begin position="79"/>
        <end position="327"/>
    </location>
</feature>
<dbReference type="Proteomes" id="UP000015464">
    <property type="component" value="Unassembled WGS sequence"/>
</dbReference>
<feature type="transmembrane region" description="Helical" evidence="6">
    <location>
        <begin position="514"/>
        <end position="540"/>
    </location>
</feature>
<dbReference type="HOGENOM" id="CLU_000604_35_0_1"/>
<feature type="domain" description="ABC transporter" evidence="7">
    <location>
        <begin position="766"/>
        <end position="1001"/>
    </location>
</feature>
<keyword evidence="5 6" id="KW-0472">Membrane</keyword>
<evidence type="ECO:0000256" key="5">
    <source>
        <dbReference type="ARBA" id="ARBA00023136"/>
    </source>
</evidence>
<dbReference type="InterPro" id="IPR013525">
    <property type="entry name" value="ABC2_TM"/>
</dbReference>
<comment type="subcellular location">
    <subcellularLocation>
        <location evidence="1">Membrane</location>
        <topology evidence="1">Multi-pass membrane protein</topology>
    </subcellularLocation>
</comment>
<dbReference type="GO" id="GO:0140359">
    <property type="term" value="F:ABC-type transporter activity"/>
    <property type="evidence" value="ECO:0007669"/>
    <property type="project" value="InterPro"/>
</dbReference>
<evidence type="ECO:0000256" key="3">
    <source>
        <dbReference type="ARBA" id="ARBA00022692"/>
    </source>
</evidence>
<name>S9W028_SCHCR</name>
<dbReference type="EMBL" id="KE546988">
    <property type="protein sequence ID" value="EPY53298.1"/>
    <property type="molecule type" value="Genomic_DNA"/>
</dbReference>
<evidence type="ECO:0000256" key="1">
    <source>
        <dbReference type="ARBA" id="ARBA00004141"/>
    </source>
</evidence>
<dbReference type="GeneID" id="25038144"/>
<evidence type="ECO:0000256" key="2">
    <source>
        <dbReference type="ARBA" id="ARBA00022448"/>
    </source>
</evidence>
<keyword evidence="9" id="KW-1185">Reference proteome</keyword>
<gene>
    <name evidence="8" type="ORF">SPOG_03827</name>
</gene>
<dbReference type="PROSITE" id="PS50893">
    <property type="entry name" value="ABC_TRANSPORTER_2"/>
    <property type="match status" value="2"/>
</dbReference>
<accession>S9W028</accession>
<dbReference type="SUPFAM" id="SSF52540">
    <property type="entry name" value="P-loop containing nucleoside triphosphate hydrolases"/>
    <property type="match status" value="2"/>
</dbReference>
<dbReference type="GO" id="GO:0016887">
    <property type="term" value="F:ATP hydrolysis activity"/>
    <property type="evidence" value="ECO:0007669"/>
    <property type="project" value="InterPro"/>
</dbReference>
<dbReference type="Pfam" id="PF06422">
    <property type="entry name" value="PDR_CDR"/>
    <property type="match status" value="2"/>
</dbReference>
<dbReference type="Pfam" id="PF01061">
    <property type="entry name" value="ABC2_membrane"/>
    <property type="match status" value="2"/>
</dbReference>
<dbReference type="InterPro" id="IPR010929">
    <property type="entry name" value="PDR_CDR_ABC"/>
</dbReference>
<keyword evidence="2" id="KW-0813">Transport</keyword>
<evidence type="ECO:0000259" key="7">
    <source>
        <dbReference type="PROSITE" id="PS50893"/>
    </source>
</evidence>
<dbReference type="OrthoDB" id="245989at2759"/>
<feature type="transmembrane region" description="Helical" evidence="6">
    <location>
        <begin position="1174"/>
        <end position="1200"/>
    </location>
</feature>
<feature type="transmembrane region" description="Helical" evidence="6">
    <location>
        <begin position="680"/>
        <end position="703"/>
    </location>
</feature>
<proteinExistence type="predicted"/>
<dbReference type="InterPro" id="IPR003439">
    <property type="entry name" value="ABC_transporter-like_ATP-bd"/>
</dbReference>
<feature type="transmembrane region" description="Helical" evidence="6">
    <location>
        <begin position="1103"/>
        <end position="1120"/>
    </location>
</feature>
<evidence type="ECO:0000256" key="4">
    <source>
        <dbReference type="ARBA" id="ARBA00022989"/>
    </source>
</evidence>
<dbReference type="Gene3D" id="3.40.50.300">
    <property type="entry name" value="P-loop containing nucleotide triphosphate hydrolases"/>
    <property type="match status" value="2"/>
</dbReference>
<organism evidence="8 9">
    <name type="scientific">Schizosaccharomyces cryophilus (strain OY26 / ATCC MYA-4695 / CBS 11777 / NBRC 106824 / NRRL Y48691)</name>
    <name type="common">Fission yeast</name>
    <dbReference type="NCBI Taxonomy" id="653667"/>
    <lineage>
        <taxon>Eukaryota</taxon>
        <taxon>Fungi</taxon>
        <taxon>Dikarya</taxon>
        <taxon>Ascomycota</taxon>
        <taxon>Taphrinomycotina</taxon>
        <taxon>Schizosaccharomycetes</taxon>
        <taxon>Schizosaccharomycetales</taxon>
        <taxon>Schizosaccharomycetaceae</taxon>
        <taxon>Schizosaccharomyces</taxon>
    </lineage>
</organism>
<keyword evidence="4 6" id="KW-1133">Transmembrane helix</keyword>
<dbReference type="STRING" id="653667.S9W028"/>
<dbReference type="Pfam" id="PF00005">
    <property type="entry name" value="ABC_tran"/>
    <property type="match status" value="2"/>
</dbReference>
<feature type="transmembrane region" description="Helical" evidence="6">
    <location>
        <begin position="1132"/>
        <end position="1153"/>
    </location>
</feature>
<dbReference type="eggNOG" id="KOG0065">
    <property type="taxonomic scope" value="Eukaryota"/>
</dbReference>
<feature type="transmembrane region" description="Helical" evidence="6">
    <location>
        <begin position="1215"/>
        <end position="1238"/>
    </location>
</feature>
<protein>
    <submittedName>
        <fullName evidence="8">ABC transporter Pdr1</fullName>
    </submittedName>
</protein>
<feature type="transmembrane region" description="Helical" evidence="6">
    <location>
        <begin position="436"/>
        <end position="460"/>
    </location>
</feature>
<reference evidence="8 9" key="1">
    <citation type="journal article" date="2011" name="Science">
        <title>Comparative functional genomics of the fission yeasts.</title>
        <authorList>
            <person name="Rhind N."/>
            <person name="Chen Z."/>
            <person name="Yassour M."/>
            <person name="Thompson D.A."/>
            <person name="Haas B.J."/>
            <person name="Habib N."/>
            <person name="Wapinski I."/>
            <person name="Roy S."/>
            <person name="Lin M.F."/>
            <person name="Heiman D.I."/>
            <person name="Young S.K."/>
            <person name="Furuya K."/>
            <person name="Guo Y."/>
            <person name="Pidoux A."/>
            <person name="Chen H.M."/>
            <person name="Robbertse B."/>
            <person name="Goldberg J.M."/>
            <person name="Aoki K."/>
            <person name="Bayne E.H."/>
            <person name="Berlin A.M."/>
            <person name="Desjardins C.A."/>
            <person name="Dobbs E."/>
            <person name="Dukaj L."/>
            <person name="Fan L."/>
            <person name="FitzGerald M.G."/>
            <person name="French C."/>
            <person name="Gujja S."/>
            <person name="Hansen K."/>
            <person name="Keifenheim D."/>
            <person name="Levin J.Z."/>
            <person name="Mosher R.A."/>
            <person name="Mueller C.A."/>
            <person name="Pfiffner J."/>
            <person name="Priest M."/>
            <person name="Russ C."/>
            <person name="Smialowska A."/>
            <person name="Swoboda P."/>
            <person name="Sykes S.M."/>
            <person name="Vaughn M."/>
            <person name="Vengrova S."/>
            <person name="Yoder R."/>
            <person name="Zeng Q."/>
            <person name="Allshire R."/>
            <person name="Baulcombe D."/>
            <person name="Birren B.W."/>
            <person name="Brown W."/>
            <person name="Ekwall K."/>
            <person name="Kellis M."/>
            <person name="Leatherwood J."/>
            <person name="Levin H."/>
            <person name="Margalit H."/>
            <person name="Martienssen R."/>
            <person name="Nieduszynski C.A."/>
            <person name="Spatafora J.W."/>
            <person name="Friedman N."/>
            <person name="Dalgaard J.Z."/>
            <person name="Baumann P."/>
            <person name="Niki H."/>
            <person name="Regev A."/>
            <person name="Nusbaum C."/>
        </authorList>
    </citation>
    <scope>NUCLEOTIDE SEQUENCE [LARGE SCALE GENOMIC DNA]</scope>
    <source>
        <strain evidence="9">OY26 / ATCC MYA-4695 / CBS 11777 / NBRC 106824 / NRRL Y48691</strain>
    </source>
</reference>
<evidence type="ECO:0000256" key="6">
    <source>
        <dbReference type="SAM" id="Phobius"/>
    </source>
</evidence>
<dbReference type="RefSeq" id="XP_013021545.1">
    <property type="nucleotide sequence ID" value="XM_013166091.1"/>
</dbReference>